<dbReference type="EMBL" id="UINC01141225">
    <property type="protein sequence ID" value="SVD28835.1"/>
    <property type="molecule type" value="Genomic_DNA"/>
</dbReference>
<feature type="non-terminal residue" evidence="2">
    <location>
        <position position="296"/>
    </location>
</feature>
<sequence>TKIGVSLKELIELVYTPDKGKSSSSRGRGRGKSTSSKKSNKINIKNPIMRFMFGKVHFLVSKLNKISATYTYETSHDYNNISSDLFTSYLYRLGLQETPVDTRSEYLFDNEILTTNNLVGSSSSSYKNDLNVSTSVSLTRSIVTSLDFKYSNSLSIPSTASRTKNESFSFYPLGMRGDEGFPITNWSVNWSGIEKWWFMDKLFKSISLSHGFNGERSMSSQDENNDGLITDDELQNEQYSYNYSPIIGITTKSVGRSPITFKVNYNLNRTIKKIDESTERNHGNQISASVSYRKSG</sequence>
<gene>
    <name evidence="2" type="ORF">METZ01_LOCUS381689</name>
</gene>
<feature type="compositionally biased region" description="Polar residues" evidence="1">
    <location>
        <begin position="283"/>
        <end position="296"/>
    </location>
</feature>
<evidence type="ECO:0000313" key="2">
    <source>
        <dbReference type="EMBL" id="SVD28835.1"/>
    </source>
</evidence>
<organism evidence="2">
    <name type="scientific">marine metagenome</name>
    <dbReference type="NCBI Taxonomy" id="408172"/>
    <lineage>
        <taxon>unclassified sequences</taxon>
        <taxon>metagenomes</taxon>
        <taxon>ecological metagenomes</taxon>
    </lineage>
</organism>
<accession>A0A382U4J6</accession>
<feature type="region of interest" description="Disordered" evidence="1">
    <location>
        <begin position="276"/>
        <end position="296"/>
    </location>
</feature>
<protein>
    <submittedName>
        <fullName evidence="2">Uncharacterized protein</fullName>
    </submittedName>
</protein>
<proteinExistence type="predicted"/>
<reference evidence="2" key="1">
    <citation type="submission" date="2018-05" db="EMBL/GenBank/DDBJ databases">
        <authorList>
            <person name="Lanie J.A."/>
            <person name="Ng W.-L."/>
            <person name="Kazmierczak K.M."/>
            <person name="Andrzejewski T.M."/>
            <person name="Davidsen T.M."/>
            <person name="Wayne K.J."/>
            <person name="Tettelin H."/>
            <person name="Glass J.I."/>
            <person name="Rusch D."/>
            <person name="Podicherti R."/>
            <person name="Tsui H.-C.T."/>
            <person name="Winkler M.E."/>
        </authorList>
    </citation>
    <scope>NUCLEOTIDE SEQUENCE</scope>
</reference>
<feature type="region of interest" description="Disordered" evidence="1">
    <location>
        <begin position="18"/>
        <end position="39"/>
    </location>
</feature>
<name>A0A382U4J6_9ZZZZ</name>
<feature type="non-terminal residue" evidence="2">
    <location>
        <position position="1"/>
    </location>
</feature>
<feature type="compositionally biased region" description="Low complexity" evidence="1">
    <location>
        <begin position="22"/>
        <end position="39"/>
    </location>
</feature>
<evidence type="ECO:0000256" key="1">
    <source>
        <dbReference type="SAM" id="MobiDB-lite"/>
    </source>
</evidence>
<dbReference type="AlphaFoldDB" id="A0A382U4J6"/>